<reference evidence="3 5" key="3">
    <citation type="submission" date="2016-10" db="EMBL/GenBank/DDBJ databases">
        <authorList>
            <person name="Varghese N."/>
            <person name="Submissions S."/>
        </authorList>
    </citation>
    <scope>NUCLEOTIDE SEQUENCE [LARGE SCALE GENOMIC DNA]</scope>
    <source>
        <strain evidence="3 5">Gm-149</strain>
    </source>
</reference>
<dbReference type="PANTHER" id="PTHR41729">
    <property type="entry name" value="GLUTAMYL-TRNA SYNTHETASE"/>
    <property type="match status" value="1"/>
</dbReference>
<dbReference type="Proteomes" id="UP000093226">
    <property type="component" value="Unassembled WGS sequence"/>
</dbReference>
<evidence type="ECO:0000313" key="4">
    <source>
        <dbReference type="Proteomes" id="UP000093226"/>
    </source>
</evidence>
<dbReference type="RefSeq" id="WP_066324280.1">
    <property type="nucleotide sequence ID" value="NZ_BJVF01000001.1"/>
</dbReference>
<evidence type="ECO:0008006" key="7">
    <source>
        <dbReference type="Google" id="ProtNLM"/>
    </source>
</evidence>
<reference evidence="4" key="1">
    <citation type="submission" date="2016-03" db="EMBL/GenBank/DDBJ databases">
        <title>Draft genome sequence of Paenibacillus glacialis DSM 22343.</title>
        <authorList>
            <person name="Shin S.-K."/>
            <person name="Yi H."/>
        </authorList>
    </citation>
    <scope>NUCLEOTIDE SEQUENCE [LARGE SCALE GENOMIC DNA]</scope>
    <source>
        <strain evidence="4">NBRC 105008</strain>
    </source>
</reference>
<sequence>MTNTAFEQASQWIDAENAQDPNIEIHESVSFPKELLYSNRMYAKLMDFHPSASEEVQIAAKAQHICRWKIARESYPMDRVGYLKWREELKKFHAKTTASILEKAGYDADFIARVSFLIEKKLLKKDEETQLLEDVICLVFLEHYLAPFVEKHDTEKLKNIILKTWNKMSKKGHQAALQINYSPENLQLIKEALGL</sequence>
<dbReference type="Proteomes" id="UP000182367">
    <property type="component" value="Unassembled WGS sequence"/>
</dbReference>
<evidence type="ECO:0000313" key="5">
    <source>
        <dbReference type="Proteomes" id="UP000182367"/>
    </source>
</evidence>
<dbReference type="EMBL" id="FNEO01000001">
    <property type="protein sequence ID" value="SDJ11262.1"/>
    <property type="molecule type" value="Genomic_DNA"/>
</dbReference>
<reference evidence="1 6" key="4">
    <citation type="submission" date="2019-07" db="EMBL/GenBank/DDBJ databases">
        <title>Whole genome shotgun sequence of Flavobacterium glycines NBRC 105008.</title>
        <authorList>
            <person name="Hosoyama A."/>
            <person name="Uohara A."/>
            <person name="Ohji S."/>
            <person name="Ichikawa N."/>
        </authorList>
    </citation>
    <scope>NUCLEOTIDE SEQUENCE [LARGE SCALE GENOMIC DNA]</scope>
    <source>
        <strain evidence="1 6">NBRC 105008</strain>
    </source>
</reference>
<dbReference type="OrthoDB" id="9799165at2"/>
<name>A0A1B9DYD2_9FLAO</name>
<keyword evidence="5" id="KW-1185">Reference proteome</keyword>
<dbReference type="Pfam" id="PF13875">
    <property type="entry name" value="DUF4202"/>
    <property type="match status" value="1"/>
</dbReference>
<dbReference type="EMBL" id="LVEO01000002">
    <property type="protein sequence ID" value="OCB74702.1"/>
    <property type="molecule type" value="Genomic_DNA"/>
</dbReference>
<evidence type="ECO:0000313" key="1">
    <source>
        <dbReference type="EMBL" id="GEL09318.1"/>
    </source>
</evidence>
<organism evidence="2 4">
    <name type="scientific">Flavobacterium glycines</name>
    <dbReference type="NCBI Taxonomy" id="551990"/>
    <lineage>
        <taxon>Bacteria</taxon>
        <taxon>Pseudomonadati</taxon>
        <taxon>Bacteroidota</taxon>
        <taxon>Flavobacteriia</taxon>
        <taxon>Flavobacteriales</taxon>
        <taxon>Flavobacteriaceae</taxon>
        <taxon>Flavobacterium</taxon>
    </lineage>
</organism>
<dbReference type="Proteomes" id="UP000321579">
    <property type="component" value="Unassembled WGS sequence"/>
</dbReference>
<evidence type="ECO:0000313" key="2">
    <source>
        <dbReference type="EMBL" id="OCB74702.1"/>
    </source>
</evidence>
<dbReference type="AlphaFoldDB" id="A0A1B9DYD2"/>
<dbReference type="EMBL" id="BJVF01000001">
    <property type="protein sequence ID" value="GEL09318.1"/>
    <property type="molecule type" value="Genomic_DNA"/>
</dbReference>
<dbReference type="STRING" id="551990.SAMN05192550_1686"/>
<evidence type="ECO:0000313" key="6">
    <source>
        <dbReference type="Proteomes" id="UP000321579"/>
    </source>
</evidence>
<gene>
    <name evidence="2" type="ORF">FBGL_01670</name>
    <name evidence="1" type="ORF">FGL01_00570</name>
    <name evidence="3" type="ORF">SAMN05192550_1686</name>
</gene>
<proteinExistence type="predicted"/>
<accession>A0A1B9DYD2</accession>
<dbReference type="PANTHER" id="PTHR41729:SF1">
    <property type="entry name" value="GLUTAMYL-TRNA SYNTHETASE"/>
    <property type="match status" value="1"/>
</dbReference>
<protein>
    <recommendedName>
        <fullName evidence="7">DUF4202 domain-containing protein</fullName>
    </recommendedName>
</protein>
<dbReference type="InterPro" id="IPR025255">
    <property type="entry name" value="DUF4202"/>
</dbReference>
<evidence type="ECO:0000313" key="3">
    <source>
        <dbReference type="EMBL" id="SDJ11262.1"/>
    </source>
</evidence>
<reference evidence="2" key="2">
    <citation type="submission" date="2016-03" db="EMBL/GenBank/DDBJ databases">
        <authorList>
            <person name="Ploux O."/>
        </authorList>
    </citation>
    <scope>NUCLEOTIDE SEQUENCE</scope>
    <source>
        <strain evidence="2">NBRC 105008</strain>
    </source>
</reference>
<comment type="caution">
    <text evidence="2">The sequence shown here is derived from an EMBL/GenBank/DDBJ whole genome shotgun (WGS) entry which is preliminary data.</text>
</comment>